<protein>
    <submittedName>
        <fullName evidence="1">Beta-amylase 8</fullName>
    </submittedName>
</protein>
<dbReference type="Proteomes" id="UP000829398">
    <property type="component" value="Chromosome 5"/>
</dbReference>
<accession>A0ACB8KHV4</accession>
<name>A0ACB8KHV4_CITSI</name>
<reference evidence="2" key="1">
    <citation type="journal article" date="2023" name="Hortic. Res.">
        <title>A chromosome-level phased genome enabling allele-level studies in sweet orange: a case study on citrus Huanglongbing tolerance.</title>
        <authorList>
            <person name="Wu B."/>
            <person name="Yu Q."/>
            <person name="Deng Z."/>
            <person name="Duan Y."/>
            <person name="Luo F."/>
            <person name="Gmitter F. Jr."/>
        </authorList>
    </citation>
    <scope>NUCLEOTIDE SEQUENCE [LARGE SCALE GENOMIC DNA]</scope>
    <source>
        <strain evidence="2">cv. Valencia</strain>
    </source>
</reference>
<organism evidence="1 2">
    <name type="scientific">Citrus sinensis</name>
    <name type="common">Sweet orange</name>
    <name type="synonym">Citrus aurantium var. sinensis</name>
    <dbReference type="NCBI Taxonomy" id="2711"/>
    <lineage>
        <taxon>Eukaryota</taxon>
        <taxon>Viridiplantae</taxon>
        <taxon>Streptophyta</taxon>
        <taxon>Embryophyta</taxon>
        <taxon>Tracheophyta</taxon>
        <taxon>Spermatophyta</taxon>
        <taxon>Magnoliopsida</taxon>
        <taxon>eudicotyledons</taxon>
        <taxon>Gunneridae</taxon>
        <taxon>Pentapetalae</taxon>
        <taxon>rosids</taxon>
        <taxon>malvids</taxon>
        <taxon>Sapindales</taxon>
        <taxon>Rutaceae</taxon>
        <taxon>Aurantioideae</taxon>
        <taxon>Citrus</taxon>
    </lineage>
</organism>
<comment type="caution">
    <text evidence="1">The sequence shown here is derived from an EMBL/GenBank/DDBJ whole genome shotgun (WGS) entry which is preliminary data.</text>
</comment>
<sequence length="501" mass="55810">MNTIENIDENPNQELLTQPPTQTQNQTQSHSRRPRGFAATAAAAAAAAAAANNNSNNNNNNASSGKGKKEREKEKERTKLRERHRRAITSRMLAGLRQYGNFPLPARADMNDVLAALAREAGWTVEPDGTTYRLSNQSQSHHHLHQQMAAAAATTTAAFPVRSVESPLSVKNCSVKASVECQPSVLRIDESLSPASFDSVVIPERDSRGGEFNASTSPINNSVECLEADQLIQDVRAGEHEDDFTGTPYIPVYVMLANHVINNFCQLVDPELIRQEISHMKALNVDGVIVNCWWGIVEGWNPQKYAWSGYRELFNIIREFNLKVQVVMAFHEYGANDSGDAWISLPQWVMEIGKGNQDIFFTDREGRRNTECLSWGVDKERVLNGRTGIEVYFDFMRSFRTEFDDLFVAGLICAVEIGLGPSGELKYPSLSERMGWRYPGIDIYSKVYGKPLNCVDTLSGLEDLIMLVNIILCLMKPDFSVNEVTMIAITGAFSSIGMPRH</sequence>
<keyword evidence="2" id="KW-1185">Reference proteome</keyword>
<evidence type="ECO:0000313" key="2">
    <source>
        <dbReference type="Proteomes" id="UP000829398"/>
    </source>
</evidence>
<gene>
    <name evidence="1" type="ORF">KPL71_015239</name>
</gene>
<dbReference type="EMBL" id="CM039174">
    <property type="protein sequence ID" value="KAH9753906.1"/>
    <property type="molecule type" value="Genomic_DNA"/>
</dbReference>
<evidence type="ECO:0000313" key="1">
    <source>
        <dbReference type="EMBL" id="KAH9753906.1"/>
    </source>
</evidence>
<proteinExistence type="predicted"/>